<name>A0A699V059_TANCI</name>
<accession>A0A699V059</accession>
<protein>
    <submittedName>
        <fullName evidence="1">Uncharacterized protein</fullName>
    </submittedName>
</protein>
<dbReference type="AlphaFoldDB" id="A0A699V059"/>
<evidence type="ECO:0000313" key="1">
    <source>
        <dbReference type="EMBL" id="GFD28427.1"/>
    </source>
</evidence>
<reference evidence="1" key="1">
    <citation type="journal article" date="2019" name="Sci. Rep.">
        <title>Draft genome of Tanacetum cinerariifolium, the natural source of mosquito coil.</title>
        <authorList>
            <person name="Yamashiro T."/>
            <person name="Shiraishi A."/>
            <person name="Satake H."/>
            <person name="Nakayama K."/>
        </authorList>
    </citation>
    <scope>NUCLEOTIDE SEQUENCE</scope>
</reference>
<sequence length="109" mass="12185">MTIAKFTFLRMYSGDRLKANIMAVEDALSELYEEYVSECYFSGEQSGETSIGLTSTNVTIQPSSSGSSEFNEFVKKNESVKLQKSELDDYLEEGLYICDDNSKGFDVLA</sequence>
<proteinExistence type="predicted"/>
<gene>
    <name evidence="1" type="ORF">Tci_900396</name>
</gene>
<comment type="caution">
    <text evidence="1">The sequence shown here is derived from an EMBL/GenBank/DDBJ whole genome shotgun (WGS) entry which is preliminary data.</text>
</comment>
<dbReference type="EMBL" id="BKCJ011385277">
    <property type="protein sequence ID" value="GFD28427.1"/>
    <property type="molecule type" value="Genomic_DNA"/>
</dbReference>
<feature type="non-terminal residue" evidence="1">
    <location>
        <position position="109"/>
    </location>
</feature>
<organism evidence="1">
    <name type="scientific">Tanacetum cinerariifolium</name>
    <name type="common">Dalmatian daisy</name>
    <name type="synonym">Chrysanthemum cinerariifolium</name>
    <dbReference type="NCBI Taxonomy" id="118510"/>
    <lineage>
        <taxon>Eukaryota</taxon>
        <taxon>Viridiplantae</taxon>
        <taxon>Streptophyta</taxon>
        <taxon>Embryophyta</taxon>
        <taxon>Tracheophyta</taxon>
        <taxon>Spermatophyta</taxon>
        <taxon>Magnoliopsida</taxon>
        <taxon>eudicotyledons</taxon>
        <taxon>Gunneridae</taxon>
        <taxon>Pentapetalae</taxon>
        <taxon>asterids</taxon>
        <taxon>campanulids</taxon>
        <taxon>Asterales</taxon>
        <taxon>Asteraceae</taxon>
        <taxon>Asteroideae</taxon>
        <taxon>Anthemideae</taxon>
        <taxon>Anthemidinae</taxon>
        <taxon>Tanacetum</taxon>
    </lineage>
</organism>